<dbReference type="GO" id="GO:0006310">
    <property type="term" value="P:DNA recombination"/>
    <property type="evidence" value="ECO:0007669"/>
    <property type="project" value="InterPro"/>
</dbReference>
<feature type="compositionally biased region" description="Basic and acidic residues" evidence="9">
    <location>
        <begin position="106"/>
        <end position="122"/>
    </location>
</feature>
<evidence type="ECO:0000259" key="10">
    <source>
        <dbReference type="PROSITE" id="PS50160"/>
    </source>
</evidence>
<dbReference type="PANTHER" id="PTHR45674:SF9">
    <property type="entry name" value="DNA LIGASE 3"/>
    <property type="match status" value="1"/>
</dbReference>
<dbReference type="Gene3D" id="2.40.50.140">
    <property type="entry name" value="Nucleic acid-binding proteins"/>
    <property type="match status" value="1"/>
</dbReference>
<dbReference type="GO" id="GO:0006281">
    <property type="term" value="P:DNA repair"/>
    <property type="evidence" value="ECO:0007669"/>
    <property type="project" value="InterPro"/>
</dbReference>
<dbReference type="EC" id="6.5.1.1" evidence="2"/>
<proteinExistence type="inferred from homology"/>
<dbReference type="InterPro" id="IPR012340">
    <property type="entry name" value="NA-bd_OB-fold"/>
</dbReference>
<dbReference type="InterPro" id="IPR012308">
    <property type="entry name" value="DNA_ligase_ATP-dep_N"/>
</dbReference>
<feature type="compositionally biased region" description="Low complexity" evidence="9">
    <location>
        <begin position="14"/>
        <end position="29"/>
    </location>
</feature>
<dbReference type="GO" id="GO:0071897">
    <property type="term" value="P:DNA biosynthetic process"/>
    <property type="evidence" value="ECO:0007669"/>
    <property type="project" value="InterPro"/>
</dbReference>
<comment type="similarity">
    <text evidence="1 8">Belongs to the ATP-dependent DNA ligase family.</text>
</comment>
<evidence type="ECO:0000256" key="8">
    <source>
        <dbReference type="RuleBase" id="RU004196"/>
    </source>
</evidence>
<dbReference type="Pfam" id="PF04679">
    <property type="entry name" value="DNA_ligase_A_C"/>
    <property type="match status" value="1"/>
</dbReference>
<accession>A0A5J4YPE5</accession>
<comment type="catalytic activity">
    <reaction evidence="7">
        <text>ATP + (deoxyribonucleotide)n-3'-hydroxyl + 5'-phospho-(deoxyribonucleotide)m = (deoxyribonucleotide)n+m + AMP + diphosphate.</text>
        <dbReference type="EC" id="6.5.1.1"/>
    </reaction>
</comment>
<dbReference type="Gene3D" id="3.30.1490.70">
    <property type="match status" value="1"/>
</dbReference>
<dbReference type="PANTHER" id="PTHR45674">
    <property type="entry name" value="DNA LIGASE 1/3 FAMILY MEMBER"/>
    <property type="match status" value="1"/>
</dbReference>
<evidence type="ECO:0000256" key="1">
    <source>
        <dbReference type="ARBA" id="ARBA00007572"/>
    </source>
</evidence>
<feature type="compositionally biased region" description="Polar residues" evidence="9">
    <location>
        <begin position="87"/>
        <end position="105"/>
    </location>
</feature>
<dbReference type="SUPFAM" id="SSF50249">
    <property type="entry name" value="Nucleic acid-binding proteins"/>
    <property type="match status" value="1"/>
</dbReference>
<evidence type="ECO:0000256" key="7">
    <source>
        <dbReference type="ARBA" id="ARBA00034003"/>
    </source>
</evidence>
<dbReference type="Pfam" id="PF04675">
    <property type="entry name" value="DNA_ligase_A_N"/>
    <property type="match status" value="1"/>
</dbReference>
<keyword evidence="12" id="KW-1185">Reference proteome</keyword>
<evidence type="ECO:0000256" key="3">
    <source>
        <dbReference type="ARBA" id="ARBA00022598"/>
    </source>
</evidence>
<dbReference type="InterPro" id="IPR036599">
    <property type="entry name" value="DNA_ligase_N_sf"/>
</dbReference>
<keyword evidence="5" id="KW-0547">Nucleotide-binding</keyword>
<dbReference type="Gene3D" id="1.10.3260.10">
    <property type="entry name" value="DNA ligase, ATP-dependent, N-terminal domain"/>
    <property type="match status" value="1"/>
</dbReference>
<evidence type="ECO:0000256" key="6">
    <source>
        <dbReference type="ARBA" id="ARBA00022840"/>
    </source>
</evidence>
<dbReference type="GO" id="GO:0005524">
    <property type="term" value="F:ATP binding"/>
    <property type="evidence" value="ECO:0007669"/>
    <property type="project" value="UniProtKB-KW"/>
</dbReference>
<dbReference type="GO" id="GO:0006273">
    <property type="term" value="P:lagging strand elongation"/>
    <property type="evidence" value="ECO:0007669"/>
    <property type="project" value="TreeGrafter"/>
</dbReference>
<feature type="region of interest" description="Disordered" evidence="9">
    <location>
        <begin position="86"/>
        <end position="122"/>
    </location>
</feature>
<protein>
    <recommendedName>
        <fullName evidence="2">DNA ligase (ATP)</fullName>
        <ecNumber evidence="2">6.5.1.1</ecNumber>
    </recommendedName>
</protein>
<dbReference type="InterPro" id="IPR000977">
    <property type="entry name" value="DNA_ligase_ATP-dep"/>
</dbReference>
<dbReference type="GO" id="GO:0005634">
    <property type="term" value="C:nucleus"/>
    <property type="evidence" value="ECO:0007669"/>
    <property type="project" value="TreeGrafter"/>
</dbReference>
<dbReference type="NCBIfam" id="TIGR00574">
    <property type="entry name" value="dnl1"/>
    <property type="match status" value="1"/>
</dbReference>
<dbReference type="AlphaFoldDB" id="A0A5J4YPE5"/>
<dbReference type="Gene3D" id="3.30.470.30">
    <property type="entry name" value="DNA ligase/mRNA capping enzyme"/>
    <property type="match status" value="1"/>
</dbReference>
<dbReference type="InterPro" id="IPR012310">
    <property type="entry name" value="DNA_ligase_ATP-dep_cent"/>
</dbReference>
<evidence type="ECO:0000256" key="5">
    <source>
        <dbReference type="ARBA" id="ARBA00022741"/>
    </source>
</evidence>
<sequence length="880" mass="97272">MESQQLARGSQPKPGTGRRTPSTPTIRSGAKQVTLDAFFGPRGSSSSNSGARGDVATTKPIKRRKVETRESADLRCLTVIDLDGSPSAEQTTAEARLSDVTQAAKQTEEQHKPLRADTAADRSKECQTDLTLVLEDSPNDAKANSSRELDAISQTHMVDPHEFGGAARVAELAQSLLTEENECPFEYFARILESVDSTKSRIKVRHLLVNFLRVLLFKQGAKTTGCHSSAGVAATVLLISNRIAPSYYTTSDSELGMGGKAIHRLIKQVCNVTDEYIREQYRLLGDLGDVAAAARKRHTSASAFFQPSGNRNHAKALTLEHVHREMLRIARCSGTGSAAEKSRRALGLFTKALASPHFTNSASLRFLVRLFCMNLRIGAVGNSVHQALAHAIVFHTHVDTRTHDATPSRDLLDDQTKTCERLLKQALAQCPDIHLVLAALEENHFAVDHLLVACGCRAGVPILPMLGKITGGLNKAILTLENVPFSMDYKYDGQRLQLHLIPQSDRSHTPEVQIFSRHLENTTERFPDVVDLVMNHLDKITRRGVTSFVMDAEVVAVDRVTGSVMPFQLLSRRPRKPNLTDLGSLDPNVLIFAFDLMNLNGQSLLGKSLRERRALLKQHFVARYEHAFAIIPHEDVEAGQNSNSSSESRLQVCEQFFTQAVNGNAEGVMIKVLDEIPGEDGHKRGSLLASYEPDKRLESWLKVKKDYIDESADTLDLVPIGAWYGNGRKAGYYSPILLACYNDDTECYETVCKVMSGFSDEFYKAFTAKYAPHSEFALVHKRPDYVSDYTPSVWFDAREVWQIKGAEFSVSTVHTCARGLLSDLDHLGVIVDEEGSGLSLRFPRFVHVREDKVPDRGSSGCVTTTQDIIEMYGIQLGKGQ</sequence>
<dbReference type="Pfam" id="PF01068">
    <property type="entry name" value="DNA_ligase_A_M"/>
    <property type="match status" value="1"/>
</dbReference>
<keyword evidence="4" id="KW-0235">DNA replication</keyword>
<dbReference type="SUPFAM" id="SSF56091">
    <property type="entry name" value="DNA ligase/mRNA capping enzyme, catalytic domain"/>
    <property type="match status" value="1"/>
</dbReference>
<dbReference type="GO" id="GO:0003910">
    <property type="term" value="F:DNA ligase (ATP) activity"/>
    <property type="evidence" value="ECO:0007669"/>
    <property type="project" value="UniProtKB-EC"/>
</dbReference>
<keyword evidence="3 11" id="KW-0436">Ligase</keyword>
<dbReference type="CDD" id="cd07969">
    <property type="entry name" value="OBF_DNA_ligase_I"/>
    <property type="match status" value="1"/>
</dbReference>
<feature type="region of interest" description="Disordered" evidence="9">
    <location>
        <begin position="1"/>
        <end position="69"/>
    </location>
</feature>
<dbReference type="OrthoDB" id="206088at2759"/>
<gene>
    <name evidence="11" type="ORF">FVE85_8090</name>
</gene>
<evidence type="ECO:0000256" key="2">
    <source>
        <dbReference type="ARBA" id="ARBA00012727"/>
    </source>
</evidence>
<dbReference type="InterPro" id="IPR012309">
    <property type="entry name" value="DNA_ligase_ATP-dep_C"/>
</dbReference>
<keyword evidence="6" id="KW-0067">ATP-binding</keyword>
<dbReference type="OMA" id="RDFSCEY"/>
<feature type="domain" description="ATP-dependent DNA ligase family profile" evidence="10">
    <location>
        <begin position="582"/>
        <end position="742"/>
    </location>
</feature>
<evidence type="ECO:0000256" key="4">
    <source>
        <dbReference type="ARBA" id="ARBA00022705"/>
    </source>
</evidence>
<evidence type="ECO:0000313" key="11">
    <source>
        <dbReference type="EMBL" id="KAA8492583.1"/>
    </source>
</evidence>
<comment type="caution">
    <text evidence="11">The sequence shown here is derived from an EMBL/GenBank/DDBJ whole genome shotgun (WGS) entry which is preliminary data.</text>
</comment>
<evidence type="ECO:0000256" key="9">
    <source>
        <dbReference type="SAM" id="MobiDB-lite"/>
    </source>
</evidence>
<name>A0A5J4YPE5_PORPP</name>
<organism evidence="11 12">
    <name type="scientific">Porphyridium purpureum</name>
    <name type="common">Red alga</name>
    <name type="synonym">Porphyridium cruentum</name>
    <dbReference type="NCBI Taxonomy" id="35688"/>
    <lineage>
        <taxon>Eukaryota</taxon>
        <taxon>Rhodophyta</taxon>
        <taxon>Bangiophyceae</taxon>
        <taxon>Porphyridiales</taxon>
        <taxon>Porphyridiaceae</taxon>
        <taxon>Porphyridium</taxon>
    </lineage>
</organism>
<dbReference type="PROSITE" id="PS50160">
    <property type="entry name" value="DNA_LIGASE_A3"/>
    <property type="match status" value="1"/>
</dbReference>
<reference evidence="12" key="1">
    <citation type="journal article" date="2019" name="Nat. Commun.">
        <title>Expansion of phycobilisome linker gene families in mesophilic red algae.</title>
        <authorList>
            <person name="Lee J."/>
            <person name="Kim D."/>
            <person name="Bhattacharya D."/>
            <person name="Yoon H.S."/>
        </authorList>
    </citation>
    <scope>NUCLEOTIDE SEQUENCE [LARGE SCALE GENOMIC DNA]</scope>
    <source>
        <strain evidence="12">CCMP 1328</strain>
    </source>
</reference>
<dbReference type="InterPro" id="IPR050191">
    <property type="entry name" value="ATP-dep_DNA_ligase"/>
</dbReference>
<dbReference type="SUPFAM" id="SSF117018">
    <property type="entry name" value="ATP-dependent DNA ligase DNA-binding domain"/>
    <property type="match status" value="1"/>
</dbReference>
<evidence type="ECO:0000313" key="12">
    <source>
        <dbReference type="Proteomes" id="UP000324585"/>
    </source>
</evidence>
<dbReference type="Proteomes" id="UP000324585">
    <property type="component" value="Unassembled WGS sequence"/>
</dbReference>
<dbReference type="GO" id="GO:0003677">
    <property type="term" value="F:DNA binding"/>
    <property type="evidence" value="ECO:0007669"/>
    <property type="project" value="InterPro"/>
</dbReference>
<dbReference type="CDD" id="cd07900">
    <property type="entry name" value="Adenylation_DNA_ligase_I_Euk"/>
    <property type="match status" value="1"/>
</dbReference>
<dbReference type="EMBL" id="VRMN01000009">
    <property type="protein sequence ID" value="KAA8492583.1"/>
    <property type="molecule type" value="Genomic_DNA"/>
</dbReference>